<dbReference type="InterPro" id="IPR036942">
    <property type="entry name" value="Beta-barrel_TonB_sf"/>
</dbReference>
<organism evidence="13 14">
    <name type="scientific">Alistipes senegalensis JC50</name>
    <dbReference type="NCBI Taxonomy" id="1033732"/>
    <lineage>
        <taxon>Bacteria</taxon>
        <taxon>Pseudomonadati</taxon>
        <taxon>Bacteroidota</taxon>
        <taxon>Bacteroidia</taxon>
        <taxon>Bacteroidales</taxon>
        <taxon>Rikenellaceae</taxon>
        <taxon>Alistipes</taxon>
    </lineage>
</organism>
<keyword evidence="3 10" id="KW-1134">Transmembrane beta strand</keyword>
<dbReference type="InterPro" id="IPR023996">
    <property type="entry name" value="TonB-dep_OMP_SusC/RagA"/>
</dbReference>
<keyword evidence="7 11" id="KW-0798">TonB box</keyword>
<comment type="subcellular location">
    <subcellularLocation>
        <location evidence="1 10">Cell outer membrane</location>
        <topology evidence="1 10">Multi-pass membrane protein</topology>
    </subcellularLocation>
</comment>
<dbReference type="NCBIfam" id="TIGR04057">
    <property type="entry name" value="SusC_RagA_signa"/>
    <property type="match status" value="1"/>
</dbReference>
<keyword evidence="4" id="KW-0410">Iron transport</keyword>
<dbReference type="EMBL" id="CP102252">
    <property type="protein sequence ID" value="UWN64905.1"/>
    <property type="molecule type" value="Genomic_DNA"/>
</dbReference>
<protein>
    <submittedName>
        <fullName evidence="13">TonB-dependent receptor</fullName>
    </submittedName>
</protein>
<dbReference type="InterPro" id="IPR023997">
    <property type="entry name" value="TonB-dep_OMP_SusC/RagA_CS"/>
</dbReference>
<dbReference type="Pfam" id="PF13715">
    <property type="entry name" value="CarbopepD_reg_2"/>
    <property type="match status" value="1"/>
</dbReference>
<evidence type="ECO:0000313" key="13">
    <source>
        <dbReference type="EMBL" id="UWN64905.1"/>
    </source>
</evidence>
<evidence type="ECO:0000256" key="4">
    <source>
        <dbReference type="ARBA" id="ARBA00022496"/>
    </source>
</evidence>
<dbReference type="InterPro" id="IPR011662">
    <property type="entry name" value="Secretin/TonB_short_N"/>
</dbReference>
<dbReference type="InterPro" id="IPR037066">
    <property type="entry name" value="Plug_dom_sf"/>
</dbReference>
<reference evidence="13" key="1">
    <citation type="journal article" date="2022" name="Cell">
        <title>Design, construction, and in vivo augmentation of a complex gut microbiome.</title>
        <authorList>
            <person name="Cheng A.G."/>
            <person name="Ho P.Y."/>
            <person name="Aranda-Diaz A."/>
            <person name="Jain S."/>
            <person name="Yu F.B."/>
            <person name="Meng X."/>
            <person name="Wang M."/>
            <person name="Iakiviak M."/>
            <person name="Nagashima K."/>
            <person name="Zhao A."/>
            <person name="Murugkar P."/>
            <person name="Patil A."/>
            <person name="Atabakhsh K."/>
            <person name="Weakley A."/>
            <person name="Yan J."/>
            <person name="Brumbaugh A.R."/>
            <person name="Higginbottom S."/>
            <person name="Dimas A."/>
            <person name="Shiver A.L."/>
            <person name="Deutschbauer A."/>
            <person name="Neff N."/>
            <person name="Sonnenburg J.L."/>
            <person name="Huang K.C."/>
            <person name="Fischbach M.A."/>
        </authorList>
    </citation>
    <scope>NUCLEOTIDE SEQUENCE</scope>
    <source>
        <strain evidence="13">JC50</strain>
    </source>
</reference>
<gene>
    <name evidence="13" type="ORF">NQ519_14335</name>
</gene>
<keyword evidence="2 10" id="KW-0813">Transport</keyword>
<evidence type="ECO:0000256" key="1">
    <source>
        <dbReference type="ARBA" id="ARBA00004571"/>
    </source>
</evidence>
<dbReference type="Proteomes" id="UP001058267">
    <property type="component" value="Chromosome"/>
</dbReference>
<dbReference type="InterPro" id="IPR039426">
    <property type="entry name" value="TonB-dep_rcpt-like"/>
</dbReference>
<dbReference type="InterPro" id="IPR000531">
    <property type="entry name" value="Beta-barrel_TonB"/>
</dbReference>
<dbReference type="SMART" id="SM00965">
    <property type="entry name" value="STN"/>
    <property type="match status" value="1"/>
</dbReference>
<dbReference type="SUPFAM" id="SSF56935">
    <property type="entry name" value="Porins"/>
    <property type="match status" value="1"/>
</dbReference>
<evidence type="ECO:0000256" key="3">
    <source>
        <dbReference type="ARBA" id="ARBA00022452"/>
    </source>
</evidence>
<dbReference type="SUPFAM" id="SSF49464">
    <property type="entry name" value="Carboxypeptidase regulatory domain-like"/>
    <property type="match status" value="1"/>
</dbReference>
<dbReference type="RefSeq" id="WP_227901083.1">
    <property type="nucleotide sequence ID" value="NZ_CP102252.1"/>
</dbReference>
<name>A0ABY5V5L2_9BACT</name>
<dbReference type="Pfam" id="PF07660">
    <property type="entry name" value="STN"/>
    <property type="match status" value="1"/>
</dbReference>
<keyword evidence="14" id="KW-1185">Reference proteome</keyword>
<dbReference type="Gene3D" id="2.40.170.20">
    <property type="entry name" value="TonB-dependent receptor, beta-barrel domain"/>
    <property type="match status" value="1"/>
</dbReference>
<keyword evidence="5 10" id="KW-0812">Transmembrane</keyword>
<evidence type="ECO:0000256" key="9">
    <source>
        <dbReference type="ARBA" id="ARBA00023237"/>
    </source>
</evidence>
<evidence type="ECO:0000256" key="2">
    <source>
        <dbReference type="ARBA" id="ARBA00022448"/>
    </source>
</evidence>
<dbReference type="Pfam" id="PF07715">
    <property type="entry name" value="Plug"/>
    <property type="match status" value="1"/>
</dbReference>
<dbReference type="Pfam" id="PF00593">
    <property type="entry name" value="TonB_dep_Rec_b-barrel"/>
    <property type="match status" value="1"/>
</dbReference>
<keyword evidence="9 10" id="KW-0998">Cell outer membrane</keyword>
<evidence type="ECO:0000256" key="5">
    <source>
        <dbReference type="ARBA" id="ARBA00022692"/>
    </source>
</evidence>
<keyword evidence="13" id="KW-0675">Receptor</keyword>
<evidence type="ECO:0000313" key="14">
    <source>
        <dbReference type="Proteomes" id="UP001058267"/>
    </source>
</evidence>
<sequence length="1167" mass="129880">MLLSPAGVFAQTKRINLELKNVTVQEAIATLNRTENYSIIVSSDEVDLTKRISVSAKNATIREVLDQVFAGQEVTCTIDGHRISVTKKQPSAASKPAAAPNTVRGRVTDIKGQPIIAATVAVVGTQKGTLTGVDGDFELADMKFPAKLNVSYLGYISQIVEVKEGGGNSPLEIVLKESDNLMDEVVVVGYGTQRRANLSGAVATISGKDLNARPVVSAANALQGADPSVNITFGTGSPESSYAINIRGSISLNSGSPLVLADGVEVSLSQINPNDIESVSVLKDASSCAIYGAKASAGVVLITTKAGKKGERARITYNGRFGWASNTTSTDFIDTGYDHVRIVNQFMNDSSDGTMNIFRYTEENGGLQKLYDRRNDRTEHPDRPWVEVGDDGKYYYYGNFDWYGYFYNRVRSQQEHNLSLSGGTDKVTYYASGRFYQQYGMFNINKDKYTDYAFRTKVSAQMTPWLKYSNNISFDTSGYKYGGHYDYEGTINALQSNICAAFLPYNPDGSIVQYVNQLGKNSPIGAGRGGQMTADRSKNSKENRYLTLSNQFDITIAKKLVLTAAYDYRQRDRLYKYRNNTFEYSRQEGVMETFTSGSVENSYREVHYGYKGHNVNIYGTYENSWGGHHFKATAGGQYEDYRSTSLDVKQTDLSSDNIDSFTVATGPITLSQEILAYRTLGFFGRVNYDYEGRYIFEASARGDGSSRFEPDHRWGFFPSASAAWRISEESFFEPVRDVMNNLKLRLSVGSLGNQQVSEYAYIEQISTDNQMSYTFDGLEKAYYANVSDPLSSGLTWETVTTYDVGLDVGVLNGRLNFTGDYYIRDTKDMLTTSLTLPDVFGAKTPKANCANLRTKGWEITLSWQDEFQLAGSPFSYNVSASVGDYITKITKYHNPDRLISDHYVGKSLGEIWGYHVEGLFKTDREAAEYQARIDDKAVNNRVYQCKGPAGNYLRAGDVRFADLDGDNVISEGSGTVDDPGDKRIIGNSLPRYNYSFRVGFNWMGFDVSAFFQGIGRRDWYPAAGQASYDFWGPYAFPPTSFIHKDFYSECWSEDNRNAYFPRPRGYNAYAGGSLGETNDRYIQNLAYLRLKNLTVGYTVPQKLTRKIGIDRARVYFSGENLCYWSPLKRHNKTIDPELAGSSSTSKKDSGTGYAYPKTLSVGVDISF</sequence>
<evidence type="ECO:0000256" key="11">
    <source>
        <dbReference type="RuleBase" id="RU003357"/>
    </source>
</evidence>
<evidence type="ECO:0000256" key="10">
    <source>
        <dbReference type="PROSITE-ProRule" id="PRU01360"/>
    </source>
</evidence>
<dbReference type="PROSITE" id="PS52016">
    <property type="entry name" value="TONB_DEPENDENT_REC_3"/>
    <property type="match status" value="1"/>
</dbReference>
<evidence type="ECO:0000256" key="6">
    <source>
        <dbReference type="ARBA" id="ARBA00023004"/>
    </source>
</evidence>
<evidence type="ECO:0000256" key="7">
    <source>
        <dbReference type="ARBA" id="ARBA00023077"/>
    </source>
</evidence>
<proteinExistence type="inferred from homology"/>
<dbReference type="NCBIfam" id="TIGR04056">
    <property type="entry name" value="OMP_RagA_SusC"/>
    <property type="match status" value="1"/>
</dbReference>
<feature type="domain" description="Secretin/TonB short N-terminal" evidence="12">
    <location>
        <begin position="37"/>
        <end position="88"/>
    </location>
</feature>
<evidence type="ECO:0000259" key="12">
    <source>
        <dbReference type="SMART" id="SM00965"/>
    </source>
</evidence>
<comment type="similarity">
    <text evidence="10 11">Belongs to the TonB-dependent receptor family.</text>
</comment>
<dbReference type="InterPro" id="IPR012910">
    <property type="entry name" value="Plug_dom"/>
</dbReference>
<dbReference type="Gene3D" id="2.60.40.1120">
    <property type="entry name" value="Carboxypeptidase-like, regulatory domain"/>
    <property type="match status" value="1"/>
</dbReference>
<keyword evidence="8 10" id="KW-0472">Membrane</keyword>
<dbReference type="InterPro" id="IPR008969">
    <property type="entry name" value="CarboxyPept-like_regulatory"/>
</dbReference>
<evidence type="ECO:0000256" key="8">
    <source>
        <dbReference type="ARBA" id="ARBA00023136"/>
    </source>
</evidence>
<dbReference type="Gene3D" id="2.170.130.10">
    <property type="entry name" value="TonB-dependent receptor, plug domain"/>
    <property type="match status" value="1"/>
</dbReference>
<keyword evidence="4" id="KW-0406">Ion transport</keyword>
<keyword evidence="6" id="KW-0408">Iron</keyword>
<accession>A0ABY5V5L2</accession>